<evidence type="ECO:0000313" key="6">
    <source>
        <dbReference type="EMBL" id="AKT40727.1"/>
    </source>
</evidence>
<keyword evidence="5" id="KW-0804">Transcription</keyword>
<keyword evidence="3" id="KW-0731">Sigma factor</keyword>
<dbReference type="SUPFAM" id="SSF88946">
    <property type="entry name" value="Sigma2 domain of RNA polymerase sigma factors"/>
    <property type="match status" value="1"/>
</dbReference>
<dbReference type="PANTHER" id="PTHR43133">
    <property type="entry name" value="RNA POLYMERASE ECF-TYPE SIGMA FACTO"/>
    <property type="match status" value="1"/>
</dbReference>
<evidence type="ECO:0000256" key="3">
    <source>
        <dbReference type="ARBA" id="ARBA00023082"/>
    </source>
</evidence>
<reference evidence="6 7" key="1">
    <citation type="submission" date="2015-07" db="EMBL/GenBank/DDBJ databases">
        <title>Genome analysis of myxobacterium Chondromyces crocatus Cm c5 reveals a high potential for natural compound synthesis and the genetic basis for the loss of fruiting body formation.</title>
        <authorList>
            <person name="Zaburannyi N."/>
            <person name="Bunk B."/>
            <person name="Maier J."/>
            <person name="Overmann J."/>
            <person name="Mueller R."/>
        </authorList>
    </citation>
    <scope>NUCLEOTIDE SEQUENCE [LARGE SCALE GENOMIC DNA]</scope>
    <source>
        <strain evidence="6 7">Cm c5</strain>
    </source>
</reference>
<dbReference type="PANTHER" id="PTHR43133:SF8">
    <property type="entry name" value="RNA POLYMERASE SIGMA FACTOR HI_1459-RELATED"/>
    <property type="match status" value="1"/>
</dbReference>
<accession>A0A0K1EJ79</accession>
<evidence type="ECO:0000256" key="4">
    <source>
        <dbReference type="ARBA" id="ARBA00023125"/>
    </source>
</evidence>
<evidence type="ECO:0000256" key="2">
    <source>
        <dbReference type="ARBA" id="ARBA00023015"/>
    </source>
</evidence>
<protein>
    <submittedName>
        <fullName evidence="6">Uncharacterized protein</fullName>
    </submittedName>
</protein>
<keyword evidence="7" id="KW-1185">Reference proteome</keyword>
<dbReference type="KEGG" id="ccro:CMC5_048830"/>
<dbReference type="InterPro" id="IPR013325">
    <property type="entry name" value="RNA_pol_sigma_r2"/>
</dbReference>
<sequence length="191" mass="20884">MLDLDAHLTAIADGDADAFGQWLAGAEPALRSSLRSFAARVDVEAVLQEALLRVWQVAPRHTPDGRPNSLFRVALRIARNLSVDEVRRARATPVEDEAIERALAASEGEVMPVGPDPLLRRVIEACREKLPGKPAEVLMARLSSGGSEPDEVIAARLGMKTNTFLQNFTRARKLLAECLERQQVDLAVELS</sequence>
<dbReference type="InterPro" id="IPR039425">
    <property type="entry name" value="RNA_pol_sigma-70-like"/>
</dbReference>
<dbReference type="RefSeq" id="WP_169796636.1">
    <property type="nucleotide sequence ID" value="NZ_CP012159.1"/>
</dbReference>
<organism evidence="6 7">
    <name type="scientific">Chondromyces crocatus</name>
    <dbReference type="NCBI Taxonomy" id="52"/>
    <lineage>
        <taxon>Bacteria</taxon>
        <taxon>Pseudomonadati</taxon>
        <taxon>Myxococcota</taxon>
        <taxon>Polyangia</taxon>
        <taxon>Polyangiales</taxon>
        <taxon>Polyangiaceae</taxon>
        <taxon>Chondromyces</taxon>
    </lineage>
</organism>
<dbReference type="GO" id="GO:0016987">
    <property type="term" value="F:sigma factor activity"/>
    <property type="evidence" value="ECO:0007669"/>
    <property type="project" value="UniProtKB-KW"/>
</dbReference>
<dbReference type="AlphaFoldDB" id="A0A0K1EJ79"/>
<dbReference type="STRING" id="52.CMC5_048830"/>
<keyword evidence="2" id="KW-0805">Transcription regulation</keyword>
<gene>
    <name evidence="6" type="ORF">CMC5_048830</name>
</gene>
<dbReference type="GO" id="GO:0003677">
    <property type="term" value="F:DNA binding"/>
    <property type="evidence" value="ECO:0007669"/>
    <property type="project" value="UniProtKB-KW"/>
</dbReference>
<dbReference type="EMBL" id="CP012159">
    <property type="protein sequence ID" value="AKT40727.1"/>
    <property type="molecule type" value="Genomic_DNA"/>
</dbReference>
<proteinExistence type="inferred from homology"/>
<dbReference type="InterPro" id="IPR013324">
    <property type="entry name" value="RNA_pol_sigma_r3/r4-like"/>
</dbReference>
<keyword evidence="4" id="KW-0238">DNA-binding</keyword>
<name>A0A0K1EJ79_CHOCO</name>
<dbReference type="GO" id="GO:0006352">
    <property type="term" value="P:DNA-templated transcription initiation"/>
    <property type="evidence" value="ECO:0007669"/>
    <property type="project" value="InterPro"/>
</dbReference>
<dbReference type="Gene3D" id="1.10.1740.10">
    <property type="match status" value="1"/>
</dbReference>
<comment type="similarity">
    <text evidence="1">Belongs to the sigma-70 factor family. ECF subfamily.</text>
</comment>
<dbReference type="Proteomes" id="UP000067626">
    <property type="component" value="Chromosome"/>
</dbReference>
<dbReference type="SUPFAM" id="SSF88659">
    <property type="entry name" value="Sigma3 and sigma4 domains of RNA polymerase sigma factors"/>
    <property type="match status" value="1"/>
</dbReference>
<evidence type="ECO:0000256" key="1">
    <source>
        <dbReference type="ARBA" id="ARBA00010641"/>
    </source>
</evidence>
<evidence type="ECO:0000313" key="7">
    <source>
        <dbReference type="Proteomes" id="UP000067626"/>
    </source>
</evidence>
<evidence type="ECO:0000256" key="5">
    <source>
        <dbReference type="ARBA" id="ARBA00023163"/>
    </source>
</evidence>